<feature type="transmembrane region" description="Helical" evidence="1">
    <location>
        <begin position="46"/>
        <end position="65"/>
    </location>
</feature>
<protein>
    <recommendedName>
        <fullName evidence="4">Class IIb bacteriocin, lactobin A/cerein 7B family</fullName>
    </recommendedName>
</protein>
<evidence type="ECO:0000256" key="1">
    <source>
        <dbReference type="SAM" id="Phobius"/>
    </source>
</evidence>
<keyword evidence="1" id="KW-1133">Transmembrane helix</keyword>
<comment type="caution">
    <text evidence="2">The sequence shown here is derived from an EMBL/GenBank/DDBJ whole genome shotgun (WGS) entry which is preliminary data.</text>
</comment>
<reference evidence="2 3" key="1">
    <citation type="submission" date="2018-08" db="EMBL/GenBank/DDBJ databases">
        <title>A genome reference for cultivated species of the human gut microbiota.</title>
        <authorList>
            <person name="Zou Y."/>
            <person name="Xue W."/>
            <person name="Luo G."/>
        </authorList>
    </citation>
    <scope>NUCLEOTIDE SEQUENCE [LARGE SCALE GENOMIC DNA]</scope>
    <source>
        <strain evidence="2 3">AM36-3AA</strain>
    </source>
</reference>
<keyword evidence="1" id="KW-0472">Membrane</keyword>
<feature type="transmembrane region" description="Helical" evidence="1">
    <location>
        <begin position="21"/>
        <end position="40"/>
    </location>
</feature>
<name>A0A413ZZZ1_9FIRM</name>
<evidence type="ECO:0008006" key="4">
    <source>
        <dbReference type="Google" id="ProtNLM"/>
    </source>
</evidence>
<evidence type="ECO:0000313" key="2">
    <source>
        <dbReference type="EMBL" id="RHC38654.1"/>
    </source>
</evidence>
<gene>
    <name evidence="2" type="ORF">DW848_10185</name>
</gene>
<dbReference type="Proteomes" id="UP000286104">
    <property type="component" value="Unassembled WGS sequence"/>
</dbReference>
<organism evidence="2 3">
    <name type="scientific">Agathobacter rectalis</name>
    <dbReference type="NCBI Taxonomy" id="39491"/>
    <lineage>
        <taxon>Bacteria</taxon>
        <taxon>Bacillati</taxon>
        <taxon>Bacillota</taxon>
        <taxon>Clostridia</taxon>
        <taxon>Lachnospirales</taxon>
        <taxon>Lachnospiraceae</taxon>
        <taxon>Agathobacter</taxon>
    </lineage>
</organism>
<evidence type="ECO:0000313" key="3">
    <source>
        <dbReference type="Proteomes" id="UP000286104"/>
    </source>
</evidence>
<accession>A0A413ZZZ1</accession>
<sequence length="73" mass="7691">MNDNKMEYQTPQFMPMTDFELQSVNGGGIPVVVFILVAAVTVVEAAFLVGVAVAWDVAVGTVLAVSTSEVTKS</sequence>
<keyword evidence="1" id="KW-0812">Transmembrane</keyword>
<dbReference type="EMBL" id="QSHU01000013">
    <property type="protein sequence ID" value="RHC38654.1"/>
    <property type="molecule type" value="Genomic_DNA"/>
</dbReference>
<dbReference type="AlphaFoldDB" id="A0A413ZZZ1"/>
<dbReference type="RefSeq" id="WP_118390163.1">
    <property type="nucleotide sequence ID" value="NZ_QSHU01000013.1"/>
</dbReference>
<proteinExistence type="predicted"/>